<protein>
    <submittedName>
        <fullName evidence="2">Gem-associated protein 6</fullName>
    </submittedName>
</protein>
<dbReference type="Pfam" id="PF20417">
    <property type="entry name" value="Gemin6_C"/>
    <property type="match status" value="1"/>
</dbReference>
<dbReference type="GO" id="GO:0005634">
    <property type="term" value="C:nucleus"/>
    <property type="evidence" value="ECO:0007669"/>
    <property type="project" value="InterPro"/>
</dbReference>
<organism evidence="2 3">
    <name type="scientific">Amphibalanus amphitrite</name>
    <name type="common">Striped barnacle</name>
    <name type="synonym">Balanus amphitrite</name>
    <dbReference type="NCBI Taxonomy" id="1232801"/>
    <lineage>
        <taxon>Eukaryota</taxon>
        <taxon>Metazoa</taxon>
        <taxon>Ecdysozoa</taxon>
        <taxon>Arthropoda</taxon>
        <taxon>Crustacea</taxon>
        <taxon>Multicrustacea</taxon>
        <taxon>Cirripedia</taxon>
        <taxon>Thoracica</taxon>
        <taxon>Thoracicalcarea</taxon>
        <taxon>Balanomorpha</taxon>
        <taxon>Balanoidea</taxon>
        <taxon>Balanidae</taxon>
        <taxon>Amphibalaninae</taxon>
        <taxon>Amphibalanus</taxon>
    </lineage>
</organism>
<accession>A0A6A4XGW2</accession>
<keyword evidence="3" id="KW-1185">Reference proteome</keyword>
<dbReference type="InterPro" id="IPR047574">
    <property type="entry name" value="AD"/>
</dbReference>
<dbReference type="PROSITE" id="PS52001">
    <property type="entry name" value="AD"/>
    <property type="match status" value="1"/>
</dbReference>
<proteinExistence type="predicted"/>
<reference evidence="2 3" key="1">
    <citation type="submission" date="2019-07" db="EMBL/GenBank/DDBJ databases">
        <title>Draft genome assembly of a fouling barnacle, Amphibalanus amphitrite (Darwin, 1854): The first reference genome for Thecostraca.</title>
        <authorList>
            <person name="Kim W."/>
        </authorList>
    </citation>
    <scope>NUCLEOTIDE SEQUENCE [LARGE SCALE GENOMIC DNA]</scope>
    <source>
        <strain evidence="2">SNU_AA5</strain>
        <tissue evidence="2">Soma without cirri and trophi</tissue>
    </source>
</reference>
<dbReference type="GO" id="GO:0000387">
    <property type="term" value="P:spliceosomal snRNP assembly"/>
    <property type="evidence" value="ECO:0007669"/>
    <property type="project" value="TreeGrafter"/>
</dbReference>
<dbReference type="GO" id="GO:0032797">
    <property type="term" value="C:SMN complex"/>
    <property type="evidence" value="ECO:0007669"/>
    <property type="project" value="TreeGrafter"/>
</dbReference>
<evidence type="ECO:0000259" key="1">
    <source>
        <dbReference type="PROSITE" id="PS52001"/>
    </source>
</evidence>
<dbReference type="InterPro" id="IPR046856">
    <property type="entry name" value="Gemin6_C"/>
</dbReference>
<dbReference type="EMBL" id="VIIS01000048">
    <property type="protein sequence ID" value="KAF0314092.1"/>
    <property type="molecule type" value="Genomic_DNA"/>
</dbReference>
<gene>
    <name evidence="2" type="primary">GEMIN6</name>
    <name evidence="2" type="ORF">FJT64_001555</name>
</gene>
<evidence type="ECO:0000313" key="3">
    <source>
        <dbReference type="Proteomes" id="UP000440578"/>
    </source>
</evidence>
<dbReference type="AlphaFoldDB" id="A0A6A4XGW2"/>
<comment type="caution">
    <text evidence="2">The sequence shown here is derived from an EMBL/GenBank/DDBJ whole genome shotgun (WGS) entry which is preliminary data.</text>
</comment>
<dbReference type="PANTHER" id="PTHR14710:SF2">
    <property type="entry name" value="GEM-ASSOCIATED PROTEIN 6"/>
    <property type="match status" value="1"/>
</dbReference>
<dbReference type="InterPro" id="IPR009422">
    <property type="entry name" value="Gemin6"/>
</dbReference>
<evidence type="ECO:0000313" key="2">
    <source>
        <dbReference type="EMBL" id="KAF0314092.1"/>
    </source>
</evidence>
<dbReference type="PANTHER" id="PTHR14710">
    <property type="entry name" value="GEM-ASSOCIATED PROTEIN 6"/>
    <property type="match status" value="1"/>
</dbReference>
<dbReference type="Proteomes" id="UP000440578">
    <property type="component" value="Unassembled WGS sequence"/>
</dbReference>
<dbReference type="OrthoDB" id="77463at2759"/>
<name>A0A6A4XGW2_AMPAM</name>
<dbReference type="GO" id="GO:0000245">
    <property type="term" value="P:spliceosomal complex assembly"/>
    <property type="evidence" value="ECO:0007669"/>
    <property type="project" value="InterPro"/>
</dbReference>
<feature type="domain" description="AD" evidence="1">
    <location>
        <begin position="19"/>
        <end position="118"/>
    </location>
</feature>
<sequence length="130" mass="14070">MPTSARSRPNVGSTSARHRLDVGAECDERTRRAMDSLLRTQTVEQSALSPGALRARRDHVVGWLRRHRLPVEVGADHVTVAGVATLHAPYTADQCVCANELVLQRLDALLRAAPPPDGAEHRGGEPPEVS</sequence>